<dbReference type="EC" id="3.1.-.-" evidence="2"/>
<evidence type="ECO:0000313" key="3">
    <source>
        <dbReference type="Proteomes" id="UP000003875"/>
    </source>
</evidence>
<sequence>MRWEVDMRLNVSTSIETAACEIAGDDLLFLGFHGFSNDENEMIRIIDAIYDVPKQDASSTDNSIAPAQHPNYLSFRGTYERPYIGSYYWYPDGCSVGERRRECSAVGDAVVRLLDSPAYAHFRKVLIGFSQGGYLSYRMVAEHPDAFDMAILMSPSFKGETAEPLPATGRTRFALCYGSEDRTIPLSDQQRARNKLAQTGNLTYFEYPGMVHGICDQEIRDLRAWLGL</sequence>
<gene>
    <name evidence="2" type="ORF">BIFPSEUDO_03107</name>
</gene>
<dbReference type="GO" id="GO:0016787">
    <property type="term" value="F:hydrolase activity"/>
    <property type="evidence" value="ECO:0007669"/>
    <property type="project" value="UniProtKB-KW"/>
</dbReference>
<reference evidence="2 3" key="2">
    <citation type="submission" date="2009-02" db="EMBL/GenBank/DDBJ databases">
        <authorList>
            <person name="Fulton L."/>
            <person name="Clifton S."/>
            <person name="Fulton B."/>
            <person name="Xu J."/>
            <person name="Minx P."/>
            <person name="Pepin K.H."/>
            <person name="Johnson M."/>
            <person name="Bhonagiri V."/>
            <person name="Nash W.E."/>
            <person name="Mardis E.R."/>
            <person name="Wilson R.K."/>
        </authorList>
    </citation>
    <scope>NUCLEOTIDE SEQUENCE [LARGE SCALE GENOMIC DNA]</scope>
    <source>
        <strain evidence="2 3">DSM 20438</strain>
    </source>
</reference>
<comment type="caution">
    <text evidence="2">The sequence shown here is derived from an EMBL/GenBank/DDBJ whole genome shotgun (WGS) entry which is preliminary data.</text>
</comment>
<dbReference type="AlphaFoldDB" id="C0BSI8"/>
<dbReference type="InterPro" id="IPR029058">
    <property type="entry name" value="AB_hydrolase_fold"/>
</dbReference>
<dbReference type="SUPFAM" id="SSF53474">
    <property type="entry name" value="alpha/beta-Hydrolases"/>
    <property type="match status" value="1"/>
</dbReference>
<keyword evidence="2" id="KW-0378">Hydrolase</keyword>
<organism evidence="2 3">
    <name type="scientific">Bifidobacterium pseudocatenulatum DSM 20438 = JCM 1200 = LMG 10505</name>
    <dbReference type="NCBI Taxonomy" id="547043"/>
    <lineage>
        <taxon>Bacteria</taxon>
        <taxon>Bacillati</taxon>
        <taxon>Actinomycetota</taxon>
        <taxon>Actinomycetes</taxon>
        <taxon>Bifidobacteriales</taxon>
        <taxon>Bifidobacteriaceae</taxon>
        <taxon>Bifidobacterium</taxon>
    </lineage>
</organism>
<evidence type="ECO:0000259" key="1">
    <source>
        <dbReference type="Pfam" id="PF02230"/>
    </source>
</evidence>
<dbReference type="Proteomes" id="UP000003875">
    <property type="component" value="Unassembled WGS sequence"/>
</dbReference>
<name>C0BSI8_BIFPS</name>
<protein>
    <submittedName>
        <fullName evidence="2">Phospholipase/carboxylesterase</fullName>
        <ecNumber evidence="2">3.1.-.-</ecNumber>
    </submittedName>
</protein>
<accession>C0BSI8</accession>
<dbReference type="InterPro" id="IPR003140">
    <property type="entry name" value="PLipase/COase/thioEstase"/>
</dbReference>
<dbReference type="EMBL" id="ABXX02000002">
    <property type="protein sequence ID" value="EEG71138.1"/>
    <property type="molecule type" value="Genomic_DNA"/>
</dbReference>
<feature type="domain" description="Phospholipase/carboxylesterase/thioesterase" evidence="1">
    <location>
        <begin position="125"/>
        <end position="226"/>
    </location>
</feature>
<dbReference type="Pfam" id="PF02230">
    <property type="entry name" value="Abhydrolase_2"/>
    <property type="match status" value="1"/>
</dbReference>
<evidence type="ECO:0000313" key="2">
    <source>
        <dbReference type="EMBL" id="EEG71138.1"/>
    </source>
</evidence>
<dbReference type="Gene3D" id="3.40.50.1820">
    <property type="entry name" value="alpha/beta hydrolase"/>
    <property type="match status" value="1"/>
</dbReference>
<dbReference type="eggNOG" id="COG0400">
    <property type="taxonomic scope" value="Bacteria"/>
</dbReference>
<proteinExistence type="predicted"/>
<reference evidence="2 3" key="1">
    <citation type="submission" date="2009-02" db="EMBL/GenBank/DDBJ databases">
        <title>Draft genome sequence of Bifidobacterium pseudocatenulatum (DSM 20438).</title>
        <authorList>
            <person name="Sudarsanam P."/>
            <person name="Ley R."/>
            <person name="Guruge J."/>
            <person name="Turnbaugh P.J."/>
            <person name="Mahowald M."/>
            <person name="Liep D."/>
            <person name="Gordon J."/>
        </authorList>
    </citation>
    <scope>NUCLEOTIDE SEQUENCE [LARGE SCALE GENOMIC DNA]</scope>
    <source>
        <strain evidence="2 3">DSM 20438</strain>
    </source>
</reference>